<evidence type="ECO:0000313" key="1">
    <source>
        <dbReference type="EMBL" id="MBB6398509.1"/>
    </source>
</evidence>
<accession>A0A7X0L1T2</accession>
<evidence type="ECO:0000313" key="2">
    <source>
        <dbReference type="Proteomes" id="UP000546324"/>
    </source>
</evidence>
<proteinExistence type="predicted"/>
<keyword evidence="2" id="KW-1185">Reference proteome</keyword>
<dbReference type="EMBL" id="JACHMQ010000001">
    <property type="protein sequence ID" value="MBB6398509.1"/>
    <property type="molecule type" value="Genomic_DNA"/>
</dbReference>
<sequence>MVWHFLLVEDDLGQNGPREVDGLKMTHCVPNERAVRRR</sequence>
<protein>
    <submittedName>
        <fullName evidence="1">Uncharacterized protein</fullName>
    </submittedName>
</protein>
<name>A0A7X0L1T2_9ACTN</name>
<organism evidence="1 2">
    <name type="scientific">Actinomadura coerulea</name>
    <dbReference type="NCBI Taxonomy" id="46159"/>
    <lineage>
        <taxon>Bacteria</taxon>
        <taxon>Bacillati</taxon>
        <taxon>Actinomycetota</taxon>
        <taxon>Actinomycetes</taxon>
        <taxon>Streptosporangiales</taxon>
        <taxon>Thermomonosporaceae</taxon>
        <taxon>Actinomadura</taxon>
    </lineage>
</organism>
<reference evidence="1 2" key="1">
    <citation type="submission" date="2020-08" db="EMBL/GenBank/DDBJ databases">
        <title>Sequencing the genomes of 1000 actinobacteria strains.</title>
        <authorList>
            <person name="Klenk H.-P."/>
        </authorList>
    </citation>
    <scope>NUCLEOTIDE SEQUENCE [LARGE SCALE GENOMIC DNA]</scope>
    <source>
        <strain evidence="1 2">DSM 43675</strain>
    </source>
</reference>
<comment type="caution">
    <text evidence="1">The sequence shown here is derived from an EMBL/GenBank/DDBJ whole genome shotgun (WGS) entry which is preliminary data.</text>
</comment>
<dbReference type="AlphaFoldDB" id="A0A7X0L1T2"/>
<dbReference type="Proteomes" id="UP000546324">
    <property type="component" value="Unassembled WGS sequence"/>
</dbReference>
<gene>
    <name evidence="1" type="ORF">BKA00_005423</name>
</gene>